<evidence type="ECO:0000256" key="2">
    <source>
        <dbReference type="ARBA" id="ARBA00022448"/>
    </source>
</evidence>
<dbReference type="GO" id="GO:0016887">
    <property type="term" value="F:ATP hydrolysis activity"/>
    <property type="evidence" value="ECO:0007669"/>
    <property type="project" value="InterPro"/>
</dbReference>
<evidence type="ECO:0000256" key="5">
    <source>
        <dbReference type="ARBA" id="ARBA00022741"/>
    </source>
</evidence>
<feature type="transmembrane region" description="Helical" evidence="10">
    <location>
        <begin position="57"/>
        <end position="75"/>
    </location>
</feature>
<dbReference type="CDD" id="cd18596">
    <property type="entry name" value="ABC_6TM_VMR1_D1_like"/>
    <property type="match status" value="1"/>
</dbReference>
<organism evidence="13 14">
    <name type="scientific">Schizophyllum amplum</name>
    <dbReference type="NCBI Taxonomy" id="97359"/>
    <lineage>
        <taxon>Eukaryota</taxon>
        <taxon>Fungi</taxon>
        <taxon>Dikarya</taxon>
        <taxon>Basidiomycota</taxon>
        <taxon>Agaricomycotina</taxon>
        <taxon>Agaricomycetes</taxon>
        <taxon>Agaricomycetidae</taxon>
        <taxon>Agaricales</taxon>
        <taxon>Schizophyllaceae</taxon>
        <taxon>Schizophyllum</taxon>
    </lineage>
</organism>
<dbReference type="CDD" id="cd03250">
    <property type="entry name" value="ABCC_MRP_domain1"/>
    <property type="match status" value="1"/>
</dbReference>
<name>A0A550CMG4_9AGAR</name>
<feature type="region of interest" description="Disordered" evidence="9">
    <location>
        <begin position="401"/>
        <end position="438"/>
    </location>
</feature>
<accession>A0A550CMG4</accession>
<protein>
    <recommendedName>
        <fullName evidence="15">P-loop containing nucleoside triphosphate hydrolase protein</fullName>
    </recommendedName>
</protein>
<keyword evidence="6" id="KW-0067">ATP-binding</keyword>
<keyword evidence="14" id="KW-1185">Reference proteome</keyword>
<feature type="transmembrane region" description="Helical" evidence="10">
    <location>
        <begin position="1116"/>
        <end position="1145"/>
    </location>
</feature>
<dbReference type="InterPro" id="IPR036259">
    <property type="entry name" value="MFS_trans_sf"/>
</dbReference>
<dbReference type="Gene3D" id="3.40.50.300">
    <property type="entry name" value="P-loop containing nucleotide triphosphate hydrolases"/>
    <property type="match status" value="2"/>
</dbReference>
<feature type="transmembrane region" description="Helical" evidence="10">
    <location>
        <begin position="489"/>
        <end position="506"/>
    </location>
</feature>
<dbReference type="SUPFAM" id="SSF90123">
    <property type="entry name" value="ABC transporter transmembrane region"/>
    <property type="match status" value="2"/>
</dbReference>
<dbReference type="GO" id="GO:0140359">
    <property type="term" value="F:ABC-type transporter activity"/>
    <property type="evidence" value="ECO:0007669"/>
    <property type="project" value="InterPro"/>
</dbReference>
<feature type="transmembrane region" description="Helical" evidence="10">
    <location>
        <begin position="102"/>
        <end position="121"/>
    </location>
</feature>
<dbReference type="FunFam" id="3.40.50.300:FF:000838">
    <property type="entry name" value="ABC multidrug transporter (Eurofung)"/>
    <property type="match status" value="1"/>
</dbReference>
<keyword evidence="2" id="KW-0813">Transport</keyword>
<gene>
    <name evidence="13" type="ORF">BD626DRAFT_627970</name>
</gene>
<dbReference type="Gene3D" id="1.20.1560.10">
    <property type="entry name" value="ABC transporter type 1, transmembrane domain"/>
    <property type="match status" value="2"/>
</dbReference>
<feature type="domain" description="ABC transporter" evidence="11">
    <location>
        <begin position="1303"/>
        <end position="1540"/>
    </location>
</feature>
<proteinExistence type="predicted"/>
<dbReference type="PANTHER" id="PTHR24223">
    <property type="entry name" value="ATP-BINDING CASSETTE SUB-FAMILY C"/>
    <property type="match status" value="1"/>
</dbReference>
<evidence type="ECO:0000256" key="9">
    <source>
        <dbReference type="SAM" id="MobiDB-lite"/>
    </source>
</evidence>
<dbReference type="OrthoDB" id="6500128at2759"/>
<evidence type="ECO:0000313" key="13">
    <source>
        <dbReference type="EMBL" id="TRM65985.1"/>
    </source>
</evidence>
<dbReference type="FunFam" id="1.20.1560.10:FF:000013">
    <property type="entry name" value="ABC transporter C family member 2"/>
    <property type="match status" value="1"/>
</dbReference>
<dbReference type="InterPro" id="IPR036640">
    <property type="entry name" value="ABC1_TM_sf"/>
</dbReference>
<feature type="transmembrane region" description="Helical" evidence="10">
    <location>
        <begin position="350"/>
        <end position="373"/>
    </location>
</feature>
<evidence type="ECO:0000259" key="11">
    <source>
        <dbReference type="PROSITE" id="PS50893"/>
    </source>
</evidence>
<feature type="transmembrane region" description="Helical" evidence="10">
    <location>
        <begin position="463"/>
        <end position="483"/>
    </location>
</feature>
<dbReference type="Pfam" id="PF00664">
    <property type="entry name" value="ABC_membrane"/>
    <property type="match status" value="2"/>
</dbReference>
<keyword evidence="7 10" id="KW-1133">Transmembrane helix</keyword>
<dbReference type="SUPFAM" id="SSF52540">
    <property type="entry name" value="P-loop containing nucleoside triphosphate hydrolases"/>
    <property type="match status" value="2"/>
</dbReference>
<evidence type="ECO:0000259" key="12">
    <source>
        <dbReference type="PROSITE" id="PS50929"/>
    </source>
</evidence>
<feature type="transmembrane region" description="Helical" evidence="10">
    <location>
        <begin position="1029"/>
        <end position="1053"/>
    </location>
</feature>
<feature type="domain" description="ABC transmembrane type-1" evidence="12">
    <location>
        <begin position="311"/>
        <end position="629"/>
    </location>
</feature>
<dbReference type="SMART" id="SM00382">
    <property type="entry name" value="AAA"/>
    <property type="match status" value="2"/>
</dbReference>
<dbReference type="CDD" id="cd03244">
    <property type="entry name" value="ABCC_MRP_domain2"/>
    <property type="match status" value="1"/>
</dbReference>
<feature type="transmembrane region" description="Helical" evidence="10">
    <location>
        <begin position="133"/>
        <end position="151"/>
    </location>
</feature>
<reference evidence="13 14" key="1">
    <citation type="journal article" date="2019" name="New Phytol.">
        <title>Comparative genomics reveals unique wood-decay strategies and fruiting body development in the Schizophyllaceae.</title>
        <authorList>
            <person name="Almasi E."/>
            <person name="Sahu N."/>
            <person name="Krizsan K."/>
            <person name="Balint B."/>
            <person name="Kovacs G.M."/>
            <person name="Kiss B."/>
            <person name="Cseklye J."/>
            <person name="Drula E."/>
            <person name="Henrissat B."/>
            <person name="Nagy I."/>
            <person name="Chovatia M."/>
            <person name="Adam C."/>
            <person name="LaButti K."/>
            <person name="Lipzen A."/>
            <person name="Riley R."/>
            <person name="Grigoriev I.V."/>
            <person name="Nagy L.G."/>
        </authorList>
    </citation>
    <scope>NUCLEOTIDE SEQUENCE [LARGE SCALE GENOMIC DNA]</scope>
    <source>
        <strain evidence="13 14">NL-1724</strain>
    </source>
</reference>
<dbReference type="PANTHER" id="PTHR24223:SF356">
    <property type="entry name" value="ATP-BINDING CASSETTE TRANSPORTER ABC4"/>
    <property type="match status" value="1"/>
</dbReference>
<evidence type="ECO:0000256" key="7">
    <source>
        <dbReference type="ARBA" id="ARBA00022989"/>
    </source>
</evidence>
<dbReference type="GO" id="GO:0005524">
    <property type="term" value="F:ATP binding"/>
    <property type="evidence" value="ECO:0007669"/>
    <property type="project" value="UniProtKB-KW"/>
</dbReference>
<evidence type="ECO:0000256" key="8">
    <source>
        <dbReference type="ARBA" id="ARBA00023136"/>
    </source>
</evidence>
<keyword evidence="8 10" id="KW-0472">Membrane</keyword>
<dbReference type="PROSITE" id="PS00211">
    <property type="entry name" value="ABC_TRANSPORTER_1"/>
    <property type="match status" value="1"/>
</dbReference>
<evidence type="ECO:0000256" key="10">
    <source>
        <dbReference type="SAM" id="Phobius"/>
    </source>
</evidence>
<dbReference type="InterPro" id="IPR017871">
    <property type="entry name" value="ABC_transporter-like_CS"/>
</dbReference>
<dbReference type="PROSITE" id="PS50893">
    <property type="entry name" value="ABC_TRANSPORTER_2"/>
    <property type="match status" value="2"/>
</dbReference>
<dbReference type="InterPro" id="IPR011527">
    <property type="entry name" value="ABC1_TM_dom"/>
</dbReference>
<comment type="subcellular location">
    <subcellularLocation>
        <location evidence="1">Membrane</location>
        <topology evidence="1">Multi-pass membrane protein</topology>
    </subcellularLocation>
</comment>
<dbReference type="InterPro" id="IPR050173">
    <property type="entry name" value="ABC_transporter_C-like"/>
</dbReference>
<evidence type="ECO:0000256" key="3">
    <source>
        <dbReference type="ARBA" id="ARBA00022692"/>
    </source>
</evidence>
<keyword evidence="3 10" id="KW-0812">Transmembrane</keyword>
<dbReference type="InterPro" id="IPR003439">
    <property type="entry name" value="ABC_transporter-like_ATP-bd"/>
</dbReference>
<dbReference type="CDD" id="cd18604">
    <property type="entry name" value="ABC_6TM_VMR1_D2_like"/>
    <property type="match status" value="1"/>
</dbReference>
<evidence type="ECO:0008006" key="15">
    <source>
        <dbReference type="Google" id="ProtNLM"/>
    </source>
</evidence>
<dbReference type="Proteomes" id="UP000320762">
    <property type="component" value="Unassembled WGS sequence"/>
</dbReference>
<evidence type="ECO:0000256" key="4">
    <source>
        <dbReference type="ARBA" id="ARBA00022737"/>
    </source>
</evidence>
<evidence type="ECO:0000313" key="14">
    <source>
        <dbReference type="Proteomes" id="UP000320762"/>
    </source>
</evidence>
<evidence type="ECO:0000256" key="6">
    <source>
        <dbReference type="ARBA" id="ARBA00022840"/>
    </source>
</evidence>
<dbReference type="InterPro" id="IPR027417">
    <property type="entry name" value="P-loop_NTPase"/>
</dbReference>
<sequence length="1560" mass="172516">MKGWLAQTSFDAPWGSQAAFSGLVDVDWFTRPESFSVASAASNVDDIWRDSRVLPSYAAAISVATLLISSVAALWRSRKAEDDTEEEEEPKRFISRHGGRTIFPYNFARFLGAIALFALFAASPISDRRAHNASVLTTGYIALLTCINVFGGQWISKIASRHATVLLLIFTAVYFIRDFFPLATYHLSPQDEAEGDLIWAKIALMFFTGLVIPLCVPRIYMPVDPENPQSETAPEQTASILSLATFSYMDCVLWKAQKVEHMTKEDLPPNADFDYAANLKKRAFPHLDRFSGAKDRHVIWNLIRVFRVQLAMMIASMLFYGIMTFAAPLGIFNLLSYFETHGEGAMMRPWFWIMWLFIGPSLMSISLNTFLYISTHNFAQADSIITQLLYEHALRIRAPSVASASGEEDEETVGDATSIETRTVGASDEAPEEPKEDNSQHIVGRINNLVTADLANVTAARDFVLLLIVPFQITITIAFLYVIIGWAAFVSFANIVLMMVVPGWIAKQIQVVQTERLKKADARIQLVSETMTVIRMIKLFGWEKTTSGKIDNRREEELTWLWRRRMLNFASRMFSFTSPLITMGTTYSTYTLVMGKTLNASIVFSTMALLDRLQEYLYMTSLELTSAMSAKVSADRINDFLKNTELLDEYCPDSKGACARLPLTALDEAERADKIGFRNAKFTWSGDSFRGASTPARGGFTLSVDGEMLFKNGEINMVVGPTGSGKTSLLMAMLGEMHFMPSVPDSWYNLPRSSGVAYAAQEAWVLNETIKNNVLFGHAYDEDRYRRVIEACGLARDLELFGAGDQTEVGEKGLTLSGGQKARITLARAIYSPAKVLLLDDILAALDVHTAKWIVDKCLQSDLVKGRTIILVTHNIAVTRAVASYVVCLHVDGSVSSHGSPRDVFSHEPELVLEETQKEHEKEVKGEKAEVVADTVVLATEASTSEPETDGKLILAEEVETGHISWGAFKLYLSGMSNQHPYIFFIFFLLGHGMVQTTVISITWFLGYWASQYDTHDPSEVNPLFYLGLYSLVVIAAILMNCLVYICYTVAALKASRAIHVKLLESILGSTLRWLDITPTSRVIARCTQDIRSIDDGVQNQLYLFSESTVTMIAKLIAVVLMTPIFLLAGAIVFMIGGFCGQIYIKAQLSVKRELSNARAPVLAHFGATISGLPSIRAYGVQERFKSTSMQRLDGYIRPVRNMYNLNRWISVRVQNLGALLTASLAAYLVYVQGARSSSATGFSLNMAVGLSELILSWVRIANELEVESNSLERIRGYMGIEQEAKPTEQGRPPAYWPSSGEFRVEKLSARYSVNGPKVLKDVSFHIQSGHRVGVVGRTGSGKSSLTLSLLRCIPTEGEMFYDGVETHAVNLDALRSNVTIIPQVPELLAGSLRENLDPAGQHDDAALNDALRSAGLFALQSDMDEGRITLDSTISSGGGNLSVGQRQILALARALVRGSKVLILDEATSAIDYQTDNIIQESLRQNLPSDVTLITVAHRLQTIMDSDKIMVLDAGRLVEFASPTELLQKRGGILKSLVDESGDRDKLYAMAKAGREATL</sequence>
<feature type="transmembrane region" description="Helical" evidence="10">
    <location>
        <begin position="982"/>
        <end position="1009"/>
    </location>
</feature>
<feature type="domain" description="ABC transmembrane type-1" evidence="12">
    <location>
        <begin position="1000"/>
        <end position="1231"/>
    </location>
</feature>
<comment type="caution">
    <text evidence="13">The sequence shown here is derived from an EMBL/GenBank/DDBJ whole genome shotgun (WGS) entry which is preliminary data.</text>
</comment>
<feature type="transmembrane region" description="Helical" evidence="10">
    <location>
        <begin position="158"/>
        <end position="177"/>
    </location>
</feature>
<evidence type="ECO:0000256" key="1">
    <source>
        <dbReference type="ARBA" id="ARBA00004141"/>
    </source>
</evidence>
<feature type="transmembrane region" description="Helical" evidence="10">
    <location>
        <begin position="197"/>
        <end position="216"/>
    </location>
</feature>
<dbReference type="InterPro" id="IPR003593">
    <property type="entry name" value="AAA+_ATPase"/>
</dbReference>
<dbReference type="Pfam" id="PF00005">
    <property type="entry name" value="ABC_tran"/>
    <property type="match status" value="2"/>
</dbReference>
<dbReference type="SUPFAM" id="SSF103473">
    <property type="entry name" value="MFS general substrate transporter"/>
    <property type="match status" value="1"/>
</dbReference>
<feature type="domain" description="ABC transporter" evidence="11">
    <location>
        <begin position="675"/>
        <end position="917"/>
    </location>
</feature>
<keyword evidence="4" id="KW-0677">Repeat</keyword>
<dbReference type="EMBL" id="VDMD01000004">
    <property type="protein sequence ID" value="TRM65985.1"/>
    <property type="molecule type" value="Genomic_DNA"/>
</dbReference>
<dbReference type="GO" id="GO:0016020">
    <property type="term" value="C:membrane"/>
    <property type="evidence" value="ECO:0007669"/>
    <property type="project" value="UniProtKB-SubCell"/>
</dbReference>
<dbReference type="STRING" id="97359.A0A550CMG4"/>
<dbReference type="PROSITE" id="PS50929">
    <property type="entry name" value="ABC_TM1F"/>
    <property type="match status" value="2"/>
</dbReference>
<keyword evidence="5" id="KW-0547">Nucleotide-binding</keyword>
<feature type="transmembrane region" description="Helical" evidence="10">
    <location>
        <begin position="310"/>
        <end position="338"/>
    </location>
</feature>